<gene>
    <name evidence="3" type="ORF">LA749_01455</name>
</gene>
<feature type="transmembrane region" description="Helical" evidence="1">
    <location>
        <begin position="174"/>
        <end position="193"/>
    </location>
</feature>
<dbReference type="Gene3D" id="3.10.310.50">
    <property type="match status" value="1"/>
</dbReference>
<protein>
    <submittedName>
        <fullName evidence="3">TPM domain-containing protein</fullName>
    </submittedName>
</protein>
<keyword evidence="2" id="KW-0732">Signal</keyword>
<evidence type="ECO:0000313" key="3">
    <source>
        <dbReference type="EMBL" id="QFG51966.1"/>
    </source>
</evidence>
<dbReference type="EMBL" id="CP044496">
    <property type="protein sequence ID" value="QFG51966.1"/>
    <property type="molecule type" value="Genomic_DNA"/>
</dbReference>
<evidence type="ECO:0000256" key="1">
    <source>
        <dbReference type="SAM" id="Phobius"/>
    </source>
</evidence>
<feature type="chain" id="PRO_5024954656" evidence="2">
    <location>
        <begin position="28"/>
        <end position="201"/>
    </location>
</feature>
<feature type="signal peptide" evidence="2">
    <location>
        <begin position="1"/>
        <end position="27"/>
    </location>
</feature>
<evidence type="ECO:0000313" key="4">
    <source>
        <dbReference type="Proteomes" id="UP000325393"/>
    </source>
</evidence>
<keyword evidence="1" id="KW-1133">Transmembrane helix</keyword>
<accession>A0A5P5ZKF7</accession>
<name>A0A5P5ZKF7_9LACO</name>
<sequence>MKKQKISLLLITALISIFFTMTGFSEANIQDNAHILDKDTNRLIIEKNDRYFQTKEQPQIIVRTVKRVNKLTPKHLNEFKRTVFIVAGVKKNKHNVQIYSSRDLHSAFTADTQVNIIHAEVSELRSRNKATFNKGLRFVFKACATTIDQQYEYSLDKYDLTNDEQTKISHPHKIALPIALAIALLITGLVYFFKKDPKIKK</sequence>
<dbReference type="AlphaFoldDB" id="A0A5P5ZKF7"/>
<keyword evidence="1" id="KW-0472">Membrane</keyword>
<evidence type="ECO:0000256" key="2">
    <source>
        <dbReference type="SAM" id="SignalP"/>
    </source>
</evidence>
<reference evidence="3 4" key="1">
    <citation type="submission" date="2019-09" db="EMBL/GenBank/DDBJ databases">
        <title>Genome sequencing of Lactobacillus acetotolerans.</title>
        <authorList>
            <person name="Kim K."/>
        </authorList>
    </citation>
    <scope>NUCLEOTIDE SEQUENCE [LARGE SCALE GENOMIC DNA]</scope>
    <source>
        <strain evidence="3 4">LA749</strain>
    </source>
</reference>
<dbReference type="Proteomes" id="UP000325393">
    <property type="component" value="Chromosome"/>
</dbReference>
<organism evidence="3 4">
    <name type="scientific">Lactobacillus acetotolerans</name>
    <dbReference type="NCBI Taxonomy" id="1600"/>
    <lineage>
        <taxon>Bacteria</taxon>
        <taxon>Bacillati</taxon>
        <taxon>Bacillota</taxon>
        <taxon>Bacilli</taxon>
        <taxon>Lactobacillales</taxon>
        <taxon>Lactobacillaceae</taxon>
        <taxon>Lactobacillus</taxon>
    </lineage>
</organism>
<proteinExistence type="predicted"/>
<keyword evidence="1" id="KW-0812">Transmembrane</keyword>